<gene>
    <name evidence="2" type="ORF">OCOJLMKI_1693</name>
</gene>
<evidence type="ECO:0000313" key="2">
    <source>
        <dbReference type="EMBL" id="GJD94491.1"/>
    </source>
</evidence>
<dbReference type="Pfam" id="PF02630">
    <property type="entry name" value="SCO1-SenC"/>
    <property type="match status" value="1"/>
</dbReference>
<reference evidence="2" key="2">
    <citation type="submission" date="2021-08" db="EMBL/GenBank/DDBJ databases">
        <authorList>
            <person name="Tani A."/>
            <person name="Ola A."/>
            <person name="Ogura Y."/>
            <person name="Katsura K."/>
            <person name="Hayashi T."/>
        </authorList>
    </citation>
    <scope>NUCLEOTIDE SEQUENCE</scope>
    <source>
        <strain evidence="2">DSM 19015</strain>
    </source>
</reference>
<organism evidence="2 3">
    <name type="scientific">Methylobacterium iners</name>
    <dbReference type="NCBI Taxonomy" id="418707"/>
    <lineage>
        <taxon>Bacteria</taxon>
        <taxon>Pseudomonadati</taxon>
        <taxon>Pseudomonadota</taxon>
        <taxon>Alphaproteobacteria</taxon>
        <taxon>Hyphomicrobiales</taxon>
        <taxon>Methylobacteriaceae</taxon>
        <taxon>Methylobacterium</taxon>
    </lineage>
</organism>
<dbReference type="CDD" id="cd02968">
    <property type="entry name" value="SCO"/>
    <property type="match status" value="1"/>
</dbReference>
<dbReference type="InterPro" id="IPR003782">
    <property type="entry name" value="SCO1/SenC"/>
</dbReference>
<dbReference type="Gene3D" id="3.40.30.10">
    <property type="entry name" value="Glutaredoxin"/>
    <property type="match status" value="1"/>
</dbReference>
<sequence length="206" mass="22696">MTRSRLALIVLGGLALVGVSLFAHTVLLRLPHDRLAAAAPKGRTFAPPAIGGPFRLTSHKGETVTNESLRGKPYAIFFGYTHCPDVCPTTLFDFATLLEELGPDGDKVTPVLVTVDPARDSREVLAEYMQAFDPRILALTGSEEEVETAVKAFKVFRRKVPSEGGYNMDHSALVYLMDREGRFFSTLDPHEDRGARLAKLRRAVAW</sequence>
<evidence type="ECO:0000313" key="3">
    <source>
        <dbReference type="Proteomes" id="UP001055125"/>
    </source>
</evidence>
<protein>
    <recommendedName>
        <fullName evidence="4">Copper-binding protein</fullName>
    </recommendedName>
</protein>
<accession>A0ABQ4RUI4</accession>
<dbReference type="PANTHER" id="PTHR12151">
    <property type="entry name" value="ELECTRON TRANSPORT PROTIN SCO1/SENC FAMILY MEMBER"/>
    <property type="match status" value="1"/>
</dbReference>
<proteinExistence type="inferred from homology"/>
<keyword evidence="3" id="KW-1185">Reference proteome</keyword>
<name>A0ABQ4RUI4_9HYPH</name>
<evidence type="ECO:0000256" key="1">
    <source>
        <dbReference type="ARBA" id="ARBA00010996"/>
    </source>
</evidence>
<dbReference type="Proteomes" id="UP001055125">
    <property type="component" value="Unassembled WGS sequence"/>
</dbReference>
<reference evidence="2" key="1">
    <citation type="journal article" date="2021" name="Front. Microbiol.">
        <title>Comprehensive Comparative Genomics and Phenotyping of Methylobacterium Species.</title>
        <authorList>
            <person name="Alessa O."/>
            <person name="Ogura Y."/>
            <person name="Fujitani Y."/>
            <person name="Takami H."/>
            <person name="Hayashi T."/>
            <person name="Sahin N."/>
            <person name="Tani A."/>
        </authorList>
    </citation>
    <scope>NUCLEOTIDE SEQUENCE</scope>
    <source>
        <strain evidence="2">DSM 19015</strain>
    </source>
</reference>
<dbReference type="RefSeq" id="WP_238243664.1">
    <property type="nucleotide sequence ID" value="NZ_BPQP01000023.1"/>
</dbReference>
<comment type="similarity">
    <text evidence="1">Belongs to the SCO1/2 family.</text>
</comment>
<dbReference type="SUPFAM" id="SSF52833">
    <property type="entry name" value="Thioredoxin-like"/>
    <property type="match status" value="1"/>
</dbReference>
<dbReference type="PANTHER" id="PTHR12151:SF25">
    <property type="entry name" value="LINALOOL DEHYDRATASE_ISOMERASE DOMAIN-CONTAINING PROTEIN"/>
    <property type="match status" value="1"/>
</dbReference>
<dbReference type="EMBL" id="BPQP01000023">
    <property type="protein sequence ID" value="GJD94491.1"/>
    <property type="molecule type" value="Genomic_DNA"/>
</dbReference>
<dbReference type="InterPro" id="IPR036249">
    <property type="entry name" value="Thioredoxin-like_sf"/>
</dbReference>
<comment type="caution">
    <text evidence="2">The sequence shown here is derived from an EMBL/GenBank/DDBJ whole genome shotgun (WGS) entry which is preliminary data.</text>
</comment>
<evidence type="ECO:0008006" key="4">
    <source>
        <dbReference type="Google" id="ProtNLM"/>
    </source>
</evidence>